<proteinExistence type="predicted"/>
<dbReference type="GeneID" id="92031535"/>
<dbReference type="CDD" id="cd18793">
    <property type="entry name" value="SF2_C_SNF"/>
    <property type="match status" value="1"/>
</dbReference>
<evidence type="ECO:0000313" key="6">
    <source>
        <dbReference type="EMBL" id="KAK7544221.1"/>
    </source>
</evidence>
<dbReference type="InterPro" id="IPR049730">
    <property type="entry name" value="SNF2/RAD54-like_C"/>
</dbReference>
<protein>
    <submittedName>
        <fullName evidence="6">SNF2 family DNA-dependent ATPase domain-containing protein</fullName>
    </submittedName>
</protein>
<keyword evidence="2" id="KW-0378">Hydrolase</keyword>
<keyword evidence="7" id="KW-1185">Reference proteome</keyword>
<dbReference type="SUPFAM" id="SSF52540">
    <property type="entry name" value="P-loop containing nucleoside triphosphate hydrolases"/>
    <property type="match status" value="2"/>
</dbReference>
<feature type="compositionally biased region" description="Basic and acidic residues" evidence="4">
    <location>
        <begin position="1174"/>
        <end position="1185"/>
    </location>
</feature>
<feature type="domain" description="Helicase C-terminal" evidence="5">
    <location>
        <begin position="972"/>
        <end position="1127"/>
    </location>
</feature>
<feature type="compositionally biased region" description="Polar residues" evidence="4">
    <location>
        <begin position="1"/>
        <end position="14"/>
    </location>
</feature>
<dbReference type="InterPro" id="IPR000330">
    <property type="entry name" value="SNF2_N"/>
</dbReference>
<reference evidence="6 7" key="1">
    <citation type="submission" date="2024-04" db="EMBL/GenBank/DDBJ databases">
        <title>Phyllosticta paracitricarpa is synonymous to the EU quarantine fungus P. citricarpa based on phylogenomic analyses.</title>
        <authorList>
            <consortium name="Lawrence Berkeley National Laboratory"/>
            <person name="Van ingen-buijs V.A."/>
            <person name="Van westerhoven A.C."/>
            <person name="Haridas S."/>
            <person name="Skiadas P."/>
            <person name="Martin F."/>
            <person name="Groenewald J.Z."/>
            <person name="Crous P.W."/>
            <person name="Seidl M.F."/>
        </authorList>
    </citation>
    <scope>NUCLEOTIDE SEQUENCE [LARGE SCALE GENOMIC DNA]</scope>
    <source>
        <strain evidence="6 7">CPC 17464</strain>
    </source>
</reference>
<dbReference type="EMBL" id="JBBPEH010000001">
    <property type="protein sequence ID" value="KAK7544221.1"/>
    <property type="molecule type" value="Genomic_DNA"/>
</dbReference>
<feature type="compositionally biased region" description="Polar residues" evidence="4">
    <location>
        <begin position="21"/>
        <end position="30"/>
    </location>
</feature>
<evidence type="ECO:0000256" key="2">
    <source>
        <dbReference type="ARBA" id="ARBA00022801"/>
    </source>
</evidence>
<evidence type="ECO:0000256" key="3">
    <source>
        <dbReference type="ARBA" id="ARBA00022840"/>
    </source>
</evidence>
<name>A0ABR1M8L9_9PEZI</name>
<dbReference type="PANTHER" id="PTHR45626:SF51">
    <property type="entry name" value="SNF2-RELATED DOMAIN-CONTAINING PROTEIN"/>
    <property type="match status" value="1"/>
</dbReference>
<dbReference type="InterPro" id="IPR050628">
    <property type="entry name" value="SNF2_RAD54_helicase_TF"/>
</dbReference>
<feature type="region of interest" description="Disordered" evidence="4">
    <location>
        <begin position="1"/>
        <end position="34"/>
    </location>
</feature>
<dbReference type="InterPro" id="IPR027417">
    <property type="entry name" value="P-loop_NTPase"/>
</dbReference>
<dbReference type="SMART" id="SM00487">
    <property type="entry name" value="DEXDc"/>
    <property type="match status" value="1"/>
</dbReference>
<dbReference type="InterPro" id="IPR014001">
    <property type="entry name" value="Helicase_ATP-bd"/>
</dbReference>
<dbReference type="PROSITE" id="PS51194">
    <property type="entry name" value="HELICASE_CTER"/>
    <property type="match status" value="1"/>
</dbReference>
<feature type="region of interest" description="Disordered" evidence="4">
    <location>
        <begin position="1249"/>
        <end position="1287"/>
    </location>
</feature>
<evidence type="ECO:0000313" key="7">
    <source>
        <dbReference type="Proteomes" id="UP001360953"/>
    </source>
</evidence>
<dbReference type="Proteomes" id="UP001360953">
    <property type="component" value="Unassembled WGS sequence"/>
</dbReference>
<feature type="region of interest" description="Disordered" evidence="4">
    <location>
        <begin position="1159"/>
        <end position="1185"/>
    </location>
</feature>
<evidence type="ECO:0000259" key="5">
    <source>
        <dbReference type="PROSITE" id="PS51194"/>
    </source>
</evidence>
<dbReference type="Pfam" id="PF00176">
    <property type="entry name" value="SNF2-rel_dom"/>
    <property type="match status" value="1"/>
</dbReference>
<evidence type="ECO:0000256" key="1">
    <source>
        <dbReference type="ARBA" id="ARBA00022741"/>
    </source>
</evidence>
<gene>
    <name evidence="6" type="ORF">J3D65DRAFT_608863</name>
</gene>
<dbReference type="Pfam" id="PF00271">
    <property type="entry name" value="Helicase_C"/>
    <property type="match status" value="1"/>
</dbReference>
<dbReference type="PANTHER" id="PTHR45626">
    <property type="entry name" value="TRANSCRIPTION TERMINATION FACTOR 2-RELATED"/>
    <property type="match status" value="1"/>
</dbReference>
<keyword evidence="1" id="KW-0547">Nucleotide-binding</keyword>
<dbReference type="InterPro" id="IPR001650">
    <property type="entry name" value="Helicase_C-like"/>
</dbReference>
<dbReference type="RefSeq" id="XP_066659456.1">
    <property type="nucleotide sequence ID" value="XM_066798629.1"/>
</dbReference>
<feature type="region of interest" description="Disordered" evidence="4">
    <location>
        <begin position="891"/>
        <end position="948"/>
    </location>
</feature>
<accession>A0ABR1M8L9</accession>
<evidence type="ECO:0000256" key="4">
    <source>
        <dbReference type="SAM" id="MobiDB-lite"/>
    </source>
</evidence>
<sequence length="1287" mass="143298">MTPLLSVTSASSLHTDGHASTRPSGSNTPATSQSSASTLVTSSFGAAGLSGAFSTLQYLPLGCFLATIPTDLDLTHSDNWTELSTAHLASPSWELDNDLRKHLVQLLDAQWIRAESSRHVEQHPTNVAVIRLWILPHDVGHATVNRSARKVHLALEHVIQSVTISTDVWHNVSIDCTEKFDPWACPDESSLFYLFNTLPSPEPSPSRVENLYSKAAMQDLLDSRVEGLKSKLYPFQARSAALMLQREASDELYLDPRLEKRRAPNGRLFYYCPRNMEFLHAPRFYSSQKSGVLAELMGSGKTIIALSLVLATKNHVPAIPPQHQRIPVRKTVGTLFDMAAAAVNRHAIPWKTVLASHAAETGEFLTACEKQLEANPPIYEIPSQPIRLNRNTTTPAPRRLRICGTTIIVVPLNLLHQWHSELQKHVEEDILKVLIMDHNKKQLPPADELATFDVILFSRGRFEAEVRDGYDAQGRKSADYKTPSVCNCPYVGSSRVRDCTCFRENEVYVSPLRHLHFLRIMIDEGHSFSSSNSNAVQVAQKLVHAERRWVISGTPAKDDLLSVEVDLASSQSTTMEEDMQILREAALERRKRFDGEESNSAARTLGTLATHFLQVRPWSEGADWIEHVYRHEHPKKRTLSAFSECMGKTLGQLLIKTQPADMERDVVLPPLKHSVVRLKPSFFDKVTANLFVFVLTNNAVTSERTDVDYLFHPKSQGSKNRLITNLRLSNFFWSGWRDTDIGNAVEIGCKYLLKKDINCSAEDRETLEACIKFSEEFVLRSESWKAMSRTHEVGLFVDHWPENSPTWALAKDNPPELYGATLIHQAQGHVNSRLSEDPLEELEAAGTTAVNLILAQSQDLDEPGEGNNKQLIKGMPASGIHAELSVERVRKGAATKIKSPQKGKGASKTSTRGKAAKTPAKGARAKTDKKSEPAPPLPTPRKRPDTGIELPYDAPLALTRIIGTVSAKLSYLLDQILAYYQDEKILVFYDGDNTAYYIAQCLDILHIKHEIYAKGISNDHRSKYIVAFAQDPSLRVLLMDVRLGALGLNANSASRVYFVNPVCRPSIEAQAVKRAHRIGQTKPVHVETLILSGTIEEAMFERSKAMTRNEHLEAKTLEDDVQITDIIQNAKLLPITADEASGDKQMAPLSVPQQLFGRPGRMAAIGTPPRSKRLRTENVPDEMPKRQRVHRPELGNYFPNRTITEPPPGSYRARERQEFWDTYLSVPPTSSTWMATPARPLEPFAPVAPAVPSVAQPPMPMESQIGEEQGEDRSTSLFGDGGGGSWS</sequence>
<keyword evidence="3" id="KW-0067">ATP-binding</keyword>
<organism evidence="6 7">
    <name type="scientific">Phyllosticta citribraziliensis</name>
    <dbReference type="NCBI Taxonomy" id="989973"/>
    <lineage>
        <taxon>Eukaryota</taxon>
        <taxon>Fungi</taxon>
        <taxon>Dikarya</taxon>
        <taxon>Ascomycota</taxon>
        <taxon>Pezizomycotina</taxon>
        <taxon>Dothideomycetes</taxon>
        <taxon>Dothideomycetes incertae sedis</taxon>
        <taxon>Botryosphaeriales</taxon>
        <taxon>Phyllostictaceae</taxon>
        <taxon>Phyllosticta</taxon>
    </lineage>
</organism>
<dbReference type="Gene3D" id="3.40.50.300">
    <property type="entry name" value="P-loop containing nucleotide triphosphate hydrolases"/>
    <property type="match status" value="2"/>
</dbReference>
<comment type="caution">
    <text evidence="6">The sequence shown here is derived from an EMBL/GenBank/DDBJ whole genome shotgun (WGS) entry which is preliminary data.</text>
</comment>